<dbReference type="InterPro" id="IPR018817">
    <property type="entry name" value="7TM_GPCR_serpentine_rcpt_Srz"/>
</dbReference>
<keyword evidence="1" id="KW-1133">Transmembrane helix</keyword>
<dbReference type="Proteomes" id="UP000095282">
    <property type="component" value="Unplaced"/>
</dbReference>
<name>A0A1I7TH63_9PELO</name>
<dbReference type="Pfam" id="PF10325">
    <property type="entry name" value="7TM_GPCR_Srz"/>
    <property type="match status" value="1"/>
</dbReference>
<feature type="transmembrane region" description="Helical" evidence="1">
    <location>
        <begin position="30"/>
        <end position="53"/>
    </location>
</feature>
<reference evidence="3" key="1">
    <citation type="submission" date="2016-11" db="UniProtKB">
        <authorList>
            <consortium name="WormBaseParasite"/>
        </authorList>
    </citation>
    <scope>IDENTIFICATION</scope>
</reference>
<organism evidence="2 3">
    <name type="scientific">Caenorhabditis tropicalis</name>
    <dbReference type="NCBI Taxonomy" id="1561998"/>
    <lineage>
        <taxon>Eukaryota</taxon>
        <taxon>Metazoa</taxon>
        <taxon>Ecdysozoa</taxon>
        <taxon>Nematoda</taxon>
        <taxon>Chromadorea</taxon>
        <taxon>Rhabditida</taxon>
        <taxon>Rhabditina</taxon>
        <taxon>Rhabditomorpha</taxon>
        <taxon>Rhabditoidea</taxon>
        <taxon>Rhabditidae</taxon>
        <taxon>Peloderinae</taxon>
        <taxon>Caenorhabditis</taxon>
    </lineage>
</organism>
<feature type="transmembrane region" description="Helical" evidence="1">
    <location>
        <begin position="160"/>
        <end position="182"/>
    </location>
</feature>
<dbReference type="PANTHER" id="PTHR31720">
    <property type="entry name" value="SERPENTINE RECEPTOR, CLASS Z-RELATED"/>
    <property type="match status" value="1"/>
</dbReference>
<evidence type="ECO:0000313" key="3">
    <source>
        <dbReference type="WBParaSite" id="Csp11.Scaffold612.g5888.t1"/>
    </source>
</evidence>
<dbReference type="WBParaSite" id="Csp11.Scaffold612.g5888.t1">
    <property type="protein sequence ID" value="Csp11.Scaffold612.g5888.t1"/>
    <property type="gene ID" value="Csp11.Scaffold612.g5888"/>
</dbReference>
<protein>
    <submittedName>
        <fullName evidence="3">G_PROTEIN_RECEP_F1_2 domain-containing protein</fullName>
    </submittedName>
</protein>
<accession>A0A1I7TH63</accession>
<dbReference type="PANTHER" id="PTHR31720:SF12">
    <property type="entry name" value="SERPENTINE RECEPTOR, CLASS T-RELATED"/>
    <property type="match status" value="1"/>
</dbReference>
<sequence length="203" mass="24281">MNYFRGFENTTFLEYYQAHNHTSSFQDNPFMVITVLSCFAIYGLLNTSLFILYRHVYLSNKKRDAGIPIFQIISHLYRTVRMFIIMIFVLFLTFFIGFFLENAVLGLPLTVIIFFILVKLFFATEVNHILLSLLAIQRFFLYFFPDTEKWLGFSERAMKWIVRFAYCFFLMEIVGMYIIWLIDELDWFLTVIVVSLGHLDYIF</sequence>
<feature type="transmembrane region" description="Helical" evidence="1">
    <location>
        <begin position="80"/>
        <end position="99"/>
    </location>
</feature>
<keyword evidence="1" id="KW-0472">Membrane</keyword>
<feature type="transmembrane region" description="Helical" evidence="1">
    <location>
        <begin position="105"/>
        <end position="122"/>
    </location>
</feature>
<dbReference type="AlphaFoldDB" id="A0A1I7TH63"/>
<evidence type="ECO:0000256" key="1">
    <source>
        <dbReference type="SAM" id="Phobius"/>
    </source>
</evidence>
<keyword evidence="1" id="KW-0812">Transmembrane</keyword>
<keyword evidence="2" id="KW-1185">Reference proteome</keyword>
<evidence type="ECO:0000313" key="2">
    <source>
        <dbReference type="Proteomes" id="UP000095282"/>
    </source>
</evidence>
<proteinExistence type="predicted"/>